<keyword evidence="8" id="KW-0963">Cytoplasm</keyword>
<comment type="subcellular location">
    <subcellularLocation>
        <location evidence="4">Cytoplasm</location>
    </subcellularLocation>
    <subcellularLocation>
        <location evidence="3">Nucleus</location>
    </subcellularLocation>
</comment>
<evidence type="ECO:0000313" key="19">
    <source>
        <dbReference type="RefSeq" id="XP_022947868.1"/>
    </source>
</evidence>
<comment type="cofactor">
    <cofactor evidence="2">
        <name>a divalent metal cation</name>
        <dbReference type="ChEBI" id="CHEBI:60240"/>
    </cofactor>
</comment>
<comment type="similarity">
    <text evidence="5">Belongs to the CAF1 family.</text>
</comment>
<evidence type="ECO:0000256" key="14">
    <source>
        <dbReference type="ARBA" id="ARBA00023015"/>
    </source>
</evidence>
<evidence type="ECO:0000256" key="9">
    <source>
        <dbReference type="ARBA" id="ARBA00022722"/>
    </source>
</evidence>
<evidence type="ECO:0000256" key="17">
    <source>
        <dbReference type="ARBA" id="ARBA00025148"/>
    </source>
</evidence>
<comment type="function">
    <text evidence="17">Ubiquitous transcription factor required for a diverse set of processes. It is a component of the CCR4 complex involved in the control of gene expression.</text>
</comment>
<comment type="catalytic activity">
    <reaction evidence="1">
        <text>Exonucleolytic cleavage of poly(A) to 5'-AMP.</text>
        <dbReference type="EC" id="3.1.13.4"/>
    </reaction>
</comment>
<dbReference type="GO" id="GO:0004535">
    <property type="term" value="F:poly(A)-specific ribonuclease activity"/>
    <property type="evidence" value="ECO:0007669"/>
    <property type="project" value="UniProtKB-EC"/>
</dbReference>
<evidence type="ECO:0000256" key="5">
    <source>
        <dbReference type="ARBA" id="ARBA00008372"/>
    </source>
</evidence>
<evidence type="ECO:0000256" key="12">
    <source>
        <dbReference type="ARBA" id="ARBA00022839"/>
    </source>
</evidence>
<dbReference type="PANTHER" id="PTHR10797">
    <property type="entry name" value="CCR4-NOT TRANSCRIPTION COMPLEX SUBUNIT"/>
    <property type="match status" value="1"/>
</dbReference>
<dbReference type="InterPro" id="IPR039637">
    <property type="entry name" value="CNOT7/CNOT8/Pop2"/>
</dbReference>
<keyword evidence="10" id="KW-0479">Metal-binding</keyword>
<protein>
    <recommendedName>
        <fullName evidence="7">poly(A)-specific ribonuclease</fullName>
        <ecNumber evidence="7">3.1.13.4</ecNumber>
    </recommendedName>
</protein>
<keyword evidence="11" id="KW-0378">Hydrolase</keyword>
<keyword evidence="12" id="KW-0269">Exonuclease</keyword>
<dbReference type="SUPFAM" id="SSF53098">
    <property type="entry name" value="Ribonuclease H-like"/>
    <property type="match status" value="1"/>
</dbReference>
<gene>
    <name evidence="19" type="primary">LOC111451626</name>
</gene>
<evidence type="ECO:0000256" key="6">
    <source>
        <dbReference type="ARBA" id="ARBA00011757"/>
    </source>
</evidence>
<keyword evidence="14" id="KW-0805">Transcription regulation</keyword>
<dbReference type="KEGG" id="cmos:111451626"/>
<dbReference type="GO" id="GO:0005737">
    <property type="term" value="C:cytoplasm"/>
    <property type="evidence" value="ECO:0007669"/>
    <property type="project" value="UniProtKB-SubCell"/>
</dbReference>
<reference evidence="19" key="1">
    <citation type="submission" date="2025-08" db="UniProtKB">
        <authorList>
            <consortium name="RefSeq"/>
        </authorList>
    </citation>
    <scope>IDENTIFICATION</scope>
    <source>
        <tissue evidence="19">Young leaves</tissue>
    </source>
</reference>
<dbReference type="AlphaFoldDB" id="A0A6J1G7T4"/>
<dbReference type="Proteomes" id="UP000504609">
    <property type="component" value="Unplaced"/>
</dbReference>
<evidence type="ECO:0000256" key="16">
    <source>
        <dbReference type="ARBA" id="ARBA00023242"/>
    </source>
</evidence>
<evidence type="ECO:0000256" key="3">
    <source>
        <dbReference type="ARBA" id="ARBA00004123"/>
    </source>
</evidence>
<evidence type="ECO:0000256" key="2">
    <source>
        <dbReference type="ARBA" id="ARBA00001968"/>
    </source>
</evidence>
<dbReference type="Gene3D" id="3.30.420.10">
    <property type="entry name" value="Ribonuclease H-like superfamily/Ribonuclease H"/>
    <property type="match status" value="1"/>
</dbReference>
<evidence type="ECO:0000256" key="10">
    <source>
        <dbReference type="ARBA" id="ARBA00022723"/>
    </source>
</evidence>
<sequence>MDRIVRGPRGDNPLIREVWAYNLDHEIIRLDRCLLSYSIMSIDTEFPGCIKRTPWGTFDEELYADFRFNVNQTKVIQLGVTVSDESGNIGGTWEFNFSDFDPEIDAHNPASICFLKQNGLDFGKLKKDGIKVRKFAIRFLYTLGKHAIYRWVTFHGLYDIGYLMLAMGVVKSLPETLGEFKWIVARRVGTVRDLKHMARFCEGLEGGNLGLEKLGQLLDQKRFGLKHHAGSDSLMTALLHEKMLQRYDFHAEICDGFLYGLSKKFEELVGLQTHRIYVQIQCARVKAMVIHKKMLQLFEVESCNEYELSKKLKEFEVLKSHFKFVEHEYETAQFCYYKACNIMYQGFHL</sequence>
<dbReference type="GO" id="GO:0003723">
    <property type="term" value="F:RNA binding"/>
    <property type="evidence" value="ECO:0007669"/>
    <property type="project" value="UniProtKB-KW"/>
</dbReference>
<dbReference type="GO" id="GO:0030014">
    <property type="term" value="C:CCR4-NOT complex"/>
    <property type="evidence" value="ECO:0007669"/>
    <property type="project" value="InterPro"/>
</dbReference>
<dbReference type="GeneID" id="111451626"/>
<keyword evidence="9" id="KW-0540">Nuclease</keyword>
<evidence type="ECO:0000256" key="1">
    <source>
        <dbReference type="ARBA" id="ARBA00001663"/>
    </source>
</evidence>
<dbReference type="InterPro" id="IPR012337">
    <property type="entry name" value="RNaseH-like_sf"/>
</dbReference>
<dbReference type="RefSeq" id="XP_022947868.1">
    <property type="nucleotide sequence ID" value="XM_023092100.1"/>
</dbReference>
<dbReference type="EC" id="3.1.13.4" evidence="7"/>
<keyword evidence="15" id="KW-0804">Transcription</keyword>
<keyword evidence="18" id="KW-1185">Reference proteome</keyword>
<evidence type="ECO:0000256" key="11">
    <source>
        <dbReference type="ARBA" id="ARBA00022801"/>
    </source>
</evidence>
<dbReference type="GO" id="GO:0046872">
    <property type="term" value="F:metal ion binding"/>
    <property type="evidence" value="ECO:0007669"/>
    <property type="project" value="UniProtKB-KW"/>
</dbReference>
<dbReference type="InterPro" id="IPR036397">
    <property type="entry name" value="RNaseH_sf"/>
</dbReference>
<dbReference type="Pfam" id="PF04857">
    <property type="entry name" value="CAF1"/>
    <property type="match status" value="1"/>
</dbReference>
<evidence type="ECO:0000256" key="15">
    <source>
        <dbReference type="ARBA" id="ARBA00023163"/>
    </source>
</evidence>
<evidence type="ECO:0000256" key="4">
    <source>
        <dbReference type="ARBA" id="ARBA00004496"/>
    </source>
</evidence>
<dbReference type="InterPro" id="IPR006941">
    <property type="entry name" value="RNase_CAF1"/>
</dbReference>
<accession>A0A6J1G7T4</accession>
<keyword evidence="16" id="KW-0539">Nucleus</keyword>
<dbReference type="GO" id="GO:0005634">
    <property type="term" value="C:nucleus"/>
    <property type="evidence" value="ECO:0007669"/>
    <property type="project" value="UniProtKB-SubCell"/>
</dbReference>
<organism evidence="18 19">
    <name type="scientific">Cucurbita moschata</name>
    <name type="common">Winter crookneck squash</name>
    <name type="synonym">Cucurbita pepo var. moschata</name>
    <dbReference type="NCBI Taxonomy" id="3662"/>
    <lineage>
        <taxon>Eukaryota</taxon>
        <taxon>Viridiplantae</taxon>
        <taxon>Streptophyta</taxon>
        <taxon>Embryophyta</taxon>
        <taxon>Tracheophyta</taxon>
        <taxon>Spermatophyta</taxon>
        <taxon>Magnoliopsida</taxon>
        <taxon>eudicotyledons</taxon>
        <taxon>Gunneridae</taxon>
        <taxon>Pentapetalae</taxon>
        <taxon>rosids</taxon>
        <taxon>fabids</taxon>
        <taxon>Cucurbitales</taxon>
        <taxon>Cucurbitaceae</taxon>
        <taxon>Cucurbiteae</taxon>
        <taxon>Cucurbita</taxon>
    </lineage>
</organism>
<evidence type="ECO:0000313" key="18">
    <source>
        <dbReference type="Proteomes" id="UP000504609"/>
    </source>
</evidence>
<name>A0A6J1G7T4_CUCMO</name>
<proteinExistence type="inferred from homology"/>
<evidence type="ECO:0000256" key="7">
    <source>
        <dbReference type="ARBA" id="ARBA00012161"/>
    </source>
</evidence>
<evidence type="ECO:0000256" key="13">
    <source>
        <dbReference type="ARBA" id="ARBA00022884"/>
    </source>
</evidence>
<keyword evidence="13" id="KW-0694">RNA-binding</keyword>
<evidence type="ECO:0000256" key="8">
    <source>
        <dbReference type="ARBA" id="ARBA00022490"/>
    </source>
</evidence>
<comment type="subunit">
    <text evidence="6">Component of the CCR4-NOT complex, at least composed of CRR4 and CAF1 proteins.</text>
</comment>